<dbReference type="EMBL" id="GBHO01031836">
    <property type="protein sequence ID" value="JAG11768.1"/>
    <property type="molecule type" value="Transcribed_RNA"/>
</dbReference>
<dbReference type="PANTHER" id="PTHR10188">
    <property type="entry name" value="L-ASPARAGINASE"/>
    <property type="match status" value="1"/>
</dbReference>
<dbReference type="PANTHER" id="PTHR10188:SF8">
    <property type="entry name" value="THREONINE ASPARTASE 1"/>
    <property type="match status" value="1"/>
</dbReference>
<evidence type="ECO:0000256" key="3">
    <source>
        <dbReference type="PIRSR" id="PIRSR600246-3"/>
    </source>
</evidence>
<dbReference type="Gene3D" id="3.60.20.30">
    <property type="entry name" value="(Glycosyl)asparaginase"/>
    <property type="match status" value="1"/>
</dbReference>
<accession>A0A0A9WTH2</accession>
<dbReference type="InterPro" id="IPR037464">
    <property type="entry name" value="Taspase1"/>
</dbReference>
<dbReference type="CDD" id="cd04514">
    <property type="entry name" value="Taspase1_like"/>
    <property type="match status" value="1"/>
</dbReference>
<dbReference type="GO" id="GO:0005737">
    <property type="term" value="C:cytoplasm"/>
    <property type="evidence" value="ECO:0007669"/>
    <property type="project" value="TreeGrafter"/>
</dbReference>
<dbReference type="GO" id="GO:0004298">
    <property type="term" value="F:threonine-type endopeptidase activity"/>
    <property type="evidence" value="ECO:0007669"/>
    <property type="project" value="InterPro"/>
</dbReference>
<evidence type="ECO:0000313" key="6">
    <source>
        <dbReference type="EMBL" id="JAQ03244.1"/>
    </source>
</evidence>
<protein>
    <submittedName>
        <fullName evidence="4">Threonine aspartase 1</fullName>
    </submittedName>
</protein>
<feature type="site" description="Cleavage; by autolysis" evidence="3">
    <location>
        <begin position="210"/>
        <end position="211"/>
    </location>
</feature>
<gene>
    <name evidence="4" type="primary">TASP1_1</name>
    <name evidence="5" type="synonym">TASP1_0</name>
    <name evidence="6" type="synonym">TASP1_2</name>
    <name evidence="5" type="ORF">CM83_48417</name>
    <name evidence="4" type="ORF">CM83_48418</name>
    <name evidence="6" type="ORF">g.58103</name>
</gene>
<dbReference type="EMBL" id="GDHC01015385">
    <property type="protein sequence ID" value="JAQ03244.1"/>
    <property type="molecule type" value="Transcribed_RNA"/>
</dbReference>
<dbReference type="Pfam" id="PF01112">
    <property type="entry name" value="Asparaginase_2"/>
    <property type="match status" value="1"/>
</dbReference>
<reference evidence="4" key="1">
    <citation type="journal article" date="2014" name="PLoS ONE">
        <title>Transcriptome-Based Identification of ABC Transporters in the Western Tarnished Plant Bug Lygus hesperus.</title>
        <authorList>
            <person name="Hull J.J."/>
            <person name="Chaney K."/>
            <person name="Geib S.M."/>
            <person name="Fabrick J.A."/>
            <person name="Brent C.S."/>
            <person name="Walsh D."/>
            <person name="Lavine L.C."/>
        </authorList>
    </citation>
    <scope>NUCLEOTIDE SEQUENCE</scope>
</reference>
<dbReference type="InterPro" id="IPR029055">
    <property type="entry name" value="Ntn_hydrolases_N"/>
</dbReference>
<evidence type="ECO:0000256" key="2">
    <source>
        <dbReference type="PIRSR" id="PIRSR600246-1"/>
    </source>
</evidence>
<proteinExistence type="inferred from homology"/>
<name>A0A0A9WTH2_LYGHE</name>
<dbReference type="SUPFAM" id="SSF56235">
    <property type="entry name" value="N-terminal nucleophile aminohydrolases (Ntn hydrolases)"/>
    <property type="match status" value="1"/>
</dbReference>
<evidence type="ECO:0000313" key="5">
    <source>
        <dbReference type="EMBL" id="JAG11768.1"/>
    </source>
</evidence>
<evidence type="ECO:0000313" key="4">
    <source>
        <dbReference type="EMBL" id="JAG11767.1"/>
    </source>
</evidence>
<organism evidence="4">
    <name type="scientific">Lygus hesperus</name>
    <name type="common">Western plant bug</name>
    <dbReference type="NCBI Taxonomy" id="30085"/>
    <lineage>
        <taxon>Eukaryota</taxon>
        <taxon>Metazoa</taxon>
        <taxon>Ecdysozoa</taxon>
        <taxon>Arthropoda</taxon>
        <taxon>Hexapoda</taxon>
        <taxon>Insecta</taxon>
        <taxon>Pterygota</taxon>
        <taxon>Neoptera</taxon>
        <taxon>Paraneoptera</taxon>
        <taxon>Hemiptera</taxon>
        <taxon>Heteroptera</taxon>
        <taxon>Panheteroptera</taxon>
        <taxon>Cimicomorpha</taxon>
        <taxon>Miridae</taxon>
        <taxon>Mirini</taxon>
        <taxon>Lygus</taxon>
    </lineage>
</organism>
<dbReference type="GO" id="GO:0051604">
    <property type="term" value="P:protein maturation"/>
    <property type="evidence" value="ECO:0007669"/>
    <property type="project" value="TreeGrafter"/>
</dbReference>
<dbReference type="InterPro" id="IPR000246">
    <property type="entry name" value="Peptidase_T2"/>
</dbReference>
<feature type="active site" description="Nucleophile" evidence="2">
    <location>
        <position position="211"/>
    </location>
</feature>
<dbReference type="EMBL" id="GBHO01031837">
    <property type="protein sequence ID" value="JAG11767.1"/>
    <property type="molecule type" value="Transcribed_RNA"/>
</dbReference>
<evidence type="ECO:0000256" key="1">
    <source>
        <dbReference type="ARBA" id="ARBA00010872"/>
    </source>
</evidence>
<sequence length="372" mass="38677">MRGIVAFHLGAGNHSEKNRASYKALCYQAAQKVADDLSKGSSALDLVTECTVLLENSPLTNAGIGSNLTTLGTVECDASVMEGSTCAMGAVGALSGVPNPVLVARSIALEQTNVQSSGRVMPCMLVGDGALSFAQDRGISTVDPASLITVQSQKTLRKCRRKLERYSVPPKTPSKLEHQTPIPIFTIEGCSNQSKKLKMADDAEEDKKLDTVGAVAIDMNGESAASCSSGGVLIKLPGRVGQAGVVGAGCWAEGPVAVTVSGTGEDLLRTSLCKEVAQAIISSNDLASTLVQTITKLFLESKYLTMGSSKLCGVLAVKKDPEGGGELAWAHTTQSMAIGFISSNFPSPKFQISRLPKSVAPGSSVNVQGVSW</sequence>
<comment type="similarity">
    <text evidence="1">Belongs to the Ntn-hydrolase family.</text>
</comment>
<dbReference type="AlphaFoldDB" id="A0A0A9WTH2"/>
<reference evidence="4" key="2">
    <citation type="submission" date="2014-07" db="EMBL/GenBank/DDBJ databases">
        <authorList>
            <person name="Hull J."/>
        </authorList>
    </citation>
    <scope>NUCLEOTIDE SEQUENCE</scope>
</reference>
<reference evidence="6" key="3">
    <citation type="journal article" date="2016" name="Gigascience">
        <title>De novo construction of an expanded transcriptome assembly for the western tarnished plant bug, Lygus hesperus.</title>
        <authorList>
            <person name="Tassone E.E."/>
            <person name="Geib S.M."/>
            <person name="Hall B."/>
            <person name="Fabrick J.A."/>
            <person name="Brent C.S."/>
            <person name="Hull J.J."/>
        </authorList>
    </citation>
    <scope>NUCLEOTIDE SEQUENCE</scope>
</reference>